<comment type="caution">
    <text evidence="3">The sequence shown here is derived from an EMBL/GenBank/DDBJ whole genome shotgun (WGS) entry which is preliminary data.</text>
</comment>
<dbReference type="Gene3D" id="3.30.70.100">
    <property type="match status" value="1"/>
</dbReference>
<dbReference type="STRING" id="78410.A0A0N8H5P1"/>
<name>A0A0N8H5P1_9HYPO</name>
<dbReference type="InterPro" id="IPR011008">
    <property type="entry name" value="Dimeric_a/b-barrel"/>
</dbReference>
<reference evidence="3 4" key="1">
    <citation type="submission" date="2015-09" db="EMBL/GenBank/DDBJ databases">
        <title>Draft genome of a European isolate of the apple canker pathogen Neonectria ditissima.</title>
        <authorList>
            <person name="Gomez-Cortecero A."/>
            <person name="Harrison R.J."/>
            <person name="Armitage A.D."/>
        </authorList>
    </citation>
    <scope>NUCLEOTIDE SEQUENCE [LARGE SCALE GENOMIC DNA]</scope>
    <source>
        <strain evidence="3 4">R09/05</strain>
    </source>
</reference>
<dbReference type="AlphaFoldDB" id="A0A0N8H5P1"/>
<keyword evidence="4" id="KW-1185">Reference proteome</keyword>
<evidence type="ECO:0000313" key="4">
    <source>
        <dbReference type="Proteomes" id="UP000050424"/>
    </source>
</evidence>
<feature type="domain" description="EthD" evidence="2">
    <location>
        <begin position="22"/>
        <end position="96"/>
    </location>
</feature>
<dbReference type="Pfam" id="PF07110">
    <property type="entry name" value="EthD"/>
    <property type="match status" value="1"/>
</dbReference>
<protein>
    <recommendedName>
        <fullName evidence="2">EthD domain-containing protein</fullName>
    </recommendedName>
</protein>
<dbReference type="OrthoDB" id="4892971at2759"/>
<dbReference type="InterPro" id="IPR009799">
    <property type="entry name" value="EthD_dom"/>
</dbReference>
<evidence type="ECO:0000259" key="2">
    <source>
        <dbReference type="Pfam" id="PF07110"/>
    </source>
</evidence>
<dbReference type="GO" id="GO:0016491">
    <property type="term" value="F:oxidoreductase activity"/>
    <property type="evidence" value="ECO:0007669"/>
    <property type="project" value="InterPro"/>
</dbReference>
<proteinExistence type="inferred from homology"/>
<sequence length="111" mass="11876">MAPSTVTVLYPALKEGERFDVEYYVTKHLELAVGAWKSLGMKDFQVVKFGAAAGGDTLPYSVAAFITFDSPEGVGKAMASPLTKGVFEDTPNFTNTKPLVLLGEAPASWSQ</sequence>
<dbReference type="EMBL" id="LKCW01000193">
    <property type="protein sequence ID" value="KPM36716.1"/>
    <property type="molecule type" value="Genomic_DNA"/>
</dbReference>
<dbReference type="SUPFAM" id="SSF54909">
    <property type="entry name" value="Dimeric alpha+beta barrel"/>
    <property type="match status" value="1"/>
</dbReference>
<organism evidence="3 4">
    <name type="scientific">Neonectria ditissima</name>
    <dbReference type="NCBI Taxonomy" id="78410"/>
    <lineage>
        <taxon>Eukaryota</taxon>
        <taxon>Fungi</taxon>
        <taxon>Dikarya</taxon>
        <taxon>Ascomycota</taxon>
        <taxon>Pezizomycotina</taxon>
        <taxon>Sordariomycetes</taxon>
        <taxon>Hypocreomycetidae</taxon>
        <taxon>Hypocreales</taxon>
        <taxon>Nectriaceae</taxon>
        <taxon>Neonectria</taxon>
    </lineage>
</organism>
<evidence type="ECO:0000313" key="3">
    <source>
        <dbReference type="EMBL" id="KPM36716.1"/>
    </source>
</evidence>
<gene>
    <name evidence="3" type="ORF">AK830_g9866</name>
</gene>
<dbReference type="Proteomes" id="UP000050424">
    <property type="component" value="Unassembled WGS sequence"/>
</dbReference>
<comment type="similarity">
    <text evidence="1">Belongs to the tpcK family.</text>
</comment>
<dbReference type="NCBIfam" id="TIGR02118">
    <property type="entry name" value="EthD family reductase"/>
    <property type="match status" value="1"/>
</dbReference>
<dbReference type="PANTHER" id="PTHR40260">
    <property type="entry name" value="BLR8190 PROTEIN"/>
    <property type="match status" value="1"/>
</dbReference>
<evidence type="ECO:0000256" key="1">
    <source>
        <dbReference type="ARBA" id="ARBA00005986"/>
    </source>
</evidence>
<dbReference type="PANTHER" id="PTHR40260:SF2">
    <property type="entry name" value="BLR8190 PROTEIN"/>
    <property type="match status" value="1"/>
</dbReference>
<accession>A0A0N8H5P1</accession>